<evidence type="ECO:0000256" key="1">
    <source>
        <dbReference type="SAM" id="MobiDB-lite"/>
    </source>
</evidence>
<dbReference type="AlphaFoldDB" id="A0A171KRM0"/>
<accession>A0A171KRM0</accession>
<evidence type="ECO:0008006" key="6">
    <source>
        <dbReference type="Google" id="ProtNLM"/>
    </source>
</evidence>
<sequence>MGKILFWLLIILGAMVVARLLATHKLKSRDQAGARSARGTKAGPSAGPAASAKESMVRCAHCHIYLPRSEAMLKGGETWCCDAHAKLGKRLEKR</sequence>
<dbReference type="STRING" id="206506.AAV32_10050"/>
<comment type="caution">
    <text evidence="2">The sequence shown here is derived from an EMBL/GenBank/DDBJ whole genome shotgun (WGS) entry which is preliminary data.</text>
</comment>
<name>A0A171KRM0_9BURK</name>
<dbReference type="GeneID" id="99725257"/>
<dbReference type="EMBL" id="SGWZ01000005">
    <property type="protein sequence ID" value="RZS66689.1"/>
    <property type="molecule type" value="Genomic_DNA"/>
</dbReference>
<dbReference type="Proteomes" id="UP000292039">
    <property type="component" value="Unassembled WGS sequence"/>
</dbReference>
<reference evidence="2 4" key="1">
    <citation type="submission" date="2015-04" db="EMBL/GenBank/DDBJ databases">
        <title>Genome sequence of Kerstersia gyiorum CG1.</title>
        <authorList>
            <person name="Greninger A.L."/>
            <person name="Kozyreva V."/>
            <person name="Chaturvedi V."/>
        </authorList>
    </citation>
    <scope>NUCLEOTIDE SEQUENCE [LARGE SCALE GENOMIC DNA]</scope>
    <source>
        <strain evidence="2 4">CG1</strain>
    </source>
</reference>
<feature type="region of interest" description="Disordered" evidence="1">
    <location>
        <begin position="27"/>
        <end position="52"/>
    </location>
</feature>
<evidence type="ECO:0000313" key="4">
    <source>
        <dbReference type="Proteomes" id="UP000078084"/>
    </source>
</evidence>
<dbReference type="InterPro" id="IPR049708">
    <property type="entry name" value="PP0621-like"/>
</dbReference>
<dbReference type="OrthoDB" id="9814432at2"/>
<dbReference type="RefSeq" id="WP_068371133.1">
    <property type="nucleotide sequence ID" value="NZ_CBCSEB010000018.1"/>
</dbReference>
<gene>
    <name evidence="2" type="ORF">AAV32_10050</name>
    <name evidence="3" type="ORF">EV679_2844</name>
</gene>
<reference evidence="3 5" key="2">
    <citation type="submission" date="2019-02" db="EMBL/GenBank/DDBJ databases">
        <title>Genomic Encyclopedia of Type Strains, Phase IV (KMG-IV): sequencing the most valuable type-strain genomes for metagenomic binning, comparative biology and taxonomic classification.</title>
        <authorList>
            <person name="Goeker M."/>
        </authorList>
    </citation>
    <scope>NUCLEOTIDE SEQUENCE [LARGE SCALE GENOMIC DNA]</scope>
    <source>
        <strain evidence="3 5">DSM 16618</strain>
    </source>
</reference>
<dbReference type="NCBIfam" id="NF041023">
    <property type="entry name" value="PP0621_fam"/>
    <property type="match status" value="1"/>
</dbReference>
<dbReference type="EMBL" id="LBNE01000006">
    <property type="protein sequence ID" value="KKO71537.1"/>
    <property type="molecule type" value="Genomic_DNA"/>
</dbReference>
<evidence type="ECO:0000313" key="5">
    <source>
        <dbReference type="Proteomes" id="UP000292039"/>
    </source>
</evidence>
<dbReference type="Proteomes" id="UP000078084">
    <property type="component" value="Unassembled WGS sequence"/>
</dbReference>
<feature type="compositionally biased region" description="Low complexity" evidence="1">
    <location>
        <begin position="41"/>
        <end position="52"/>
    </location>
</feature>
<protein>
    <recommendedName>
        <fullName evidence="6">Deaminase</fullName>
    </recommendedName>
</protein>
<proteinExistence type="predicted"/>
<keyword evidence="4" id="KW-1185">Reference proteome</keyword>
<organism evidence="2 4">
    <name type="scientific">Kerstersia gyiorum</name>
    <dbReference type="NCBI Taxonomy" id="206506"/>
    <lineage>
        <taxon>Bacteria</taxon>
        <taxon>Pseudomonadati</taxon>
        <taxon>Pseudomonadota</taxon>
        <taxon>Betaproteobacteria</taxon>
        <taxon>Burkholderiales</taxon>
        <taxon>Alcaligenaceae</taxon>
        <taxon>Kerstersia</taxon>
    </lineage>
</organism>
<evidence type="ECO:0000313" key="2">
    <source>
        <dbReference type="EMBL" id="KKO71537.1"/>
    </source>
</evidence>
<evidence type="ECO:0000313" key="3">
    <source>
        <dbReference type="EMBL" id="RZS66689.1"/>
    </source>
</evidence>